<gene>
    <name evidence="12" type="primary">dnaG</name>
    <name evidence="16" type="ORF">E4665_04515</name>
</gene>
<keyword evidence="2 12" id="KW-0639">Primosome</keyword>
<keyword evidence="10 12" id="KW-0238">DNA-binding</keyword>
<evidence type="ECO:0000256" key="3">
    <source>
        <dbReference type="ARBA" id="ARBA00022679"/>
    </source>
</evidence>
<evidence type="ECO:0000256" key="1">
    <source>
        <dbReference type="ARBA" id="ARBA00022478"/>
    </source>
</evidence>
<dbReference type="PROSITE" id="PS50880">
    <property type="entry name" value="TOPRIM"/>
    <property type="match status" value="1"/>
</dbReference>
<dbReference type="Pfam" id="PF13155">
    <property type="entry name" value="Toprim_2"/>
    <property type="match status" value="1"/>
</dbReference>
<dbReference type="Gene3D" id="3.40.1360.10">
    <property type="match status" value="1"/>
</dbReference>
<keyword evidence="7 12" id="KW-0863">Zinc-finger</keyword>
<evidence type="ECO:0000256" key="7">
    <source>
        <dbReference type="ARBA" id="ARBA00022771"/>
    </source>
</evidence>
<comment type="similarity">
    <text evidence="12 13">Belongs to the DnaG primase family.</text>
</comment>
<dbReference type="SUPFAM" id="SSF56731">
    <property type="entry name" value="DNA primase core"/>
    <property type="match status" value="1"/>
</dbReference>
<evidence type="ECO:0000256" key="10">
    <source>
        <dbReference type="ARBA" id="ARBA00023125"/>
    </source>
</evidence>
<dbReference type="PANTHER" id="PTHR30313:SF2">
    <property type="entry name" value="DNA PRIMASE"/>
    <property type="match status" value="1"/>
</dbReference>
<accession>A0A4Z0GTQ9</accession>
<dbReference type="GO" id="GO:0003677">
    <property type="term" value="F:DNA binding"/>
    <property type="evidence" value="ECO:0007669"/>
    <property type="project" value="UniProtKB-KW"/>
</dbReference>
<dbReference type="SUPFAM" id="SSF57783">
    <property type="entry name" value="Zinc beta-ribbon"/>
    <property type="match status" value="1"/>
</dbReference>
<dbReference type="OrthoDB" id="9803773at2"/>
<dbReference type="InterPro" id="IPR037068">
    <property type="entry name" value="DNA_primase_core_N_sf"/>
</dbReference>
<dbReference type="AlphaFoldDB" id="A0A4Z0GTQ9"/>
<dbReference type="GO" id="GO:0005524">
    <property type="term" value="F:ATP binding"/>
    <property type="evidence" value="ECO:0007669"/>
    <property type="project" value="InterPro"/>
</dbReference>
<dbReference type="RefSeq" id="WP_135347615.1">
    <property type="nucleotide sequence ID" value="NZ_SRJD01000003.1"/>
</dbReference>
<dbReference type="GO" id="GO:0008270">
    <property type="term" value="F:zinc ion binding"/>
    <property type="evidence" value="ECO:0007669"/>
    <property type="project" value="UniProtKB-UniRule"/>
</dbReference>
<keyword evidence="5 12" id="KW-0235">DNA replication</keyword>
<name>A0A4Z0GTQ9_9BACL</name>
<dbReference type="Pfam" id="PF08275">
    <property type="entry name" value="DNAG_N"/>
    <property type="match status" value="1"/>
</dbReference>
<evidence type="ECO:0000259" key="15">
    <source>
        <dbReference type="PROSITE" id="PS50880"/>
    </source>
</evidence>
<dbReference type="Gene3D" id="6.10.140.360">
    <property type="match status" value="1"/>
</dbReference>
<evidence type="ECO:0000256" key="8">
    <source>
        <dbReference type="ARBA" id="ARBA00022833"/>
    </source>
</evidence>
<evidence type="ECO:0000256" key="14">
    <source>
        <dbReference type="PIRSR" id="PIRSR002811-1"/>
    </source>
</evidence>
<dbReference type="InterPro" id="IPR006295">
    <property type="entry name" value="DNA_primase_DnaG"/>
</dbReference>
<feature type="zinc finger region" description="CHC2-type" evidence="12 14">
    <location>
        <begin position="38"/>
        <end position="62"/>
    </location>
</feature>
<dbReference type="InterPro" id="IPR019475">
    <property type="entry name" value="DNA_primase_DnaB-bd"/>
</dbReference>
<keyword evidence="6 12" id="KW-0479">Metal-binding</keyword>
<dbReference type="Gene3D" id="3.90.980.10">
    <property type="entry name" value="DNA primase, catalytic core, N-terminal domain"/>
    <property type="match status" value="1"/>
</dbReference>
<protein>
    <recommendedName>
        <fullName evidence="12 13">DNA primase</fullName>
        <ecNumber evidence="12">2.7.7.101</ecNumber>
    </recommendedName>
</protein>
<dbReference type="GO" id="GO:0000428">
    <property type="term" value="C:DNA-directed RNA polymerase complex"/>
    <property type="evidence" value="ECO:0007669"/>
    <property type="project" value="UniProtKB-KW"/>
</dbReference>
<dbReference type="FunFam" id="3.90.580.10:FF:000001">
    <property type="entry name" value="DNA primase"/>
    <property type="match status" value="1"/>
</dbReference>
<feature type="domain" description="Toprim" evidence="15">
    <location>
        <begin position="261"/>
        <end position="342"/>
    </location>
</feature>
<dbReference type="InterPro" id="IPR050219">
    <property type="entry name" value="DnaG_primase"/>
</dbReference>
<keyword evidence="9" id="KW-0460">Magnesium</keyword>
<keyword evidence="4 12" id="KW-0548">Nucleotidyltransferase</keyword>
<dbReference type="PANTHER" id="PTHR30313">
    <property type="entry name" value="DNA PRIMASE"/>
    <property type="match status" value="1"/>
</dbReference>
<keyword evidence="3 12" id="KW-0808">Transferase</keyword>
<keyword evidence="17" id="KW-1185">Reference proteome</keyword>
<dbReference type="SMART" id="SM00400">
    <property type="entry name" value="ZnF_CHCC"/>
    <property type="match status" value="1"/>
</dbReference>
<dbReference type="GO" id="GO:0003899">
    <property type="term" value="F:DNA-directed RNA polymerase activity"/>
    <property type="evidence" value="ECO:0007669"/>
    <property type="project" value="UniProtKB-UniRule"/>
</dbReference>
<dbReference type="Pfam" id="PF01807">
    <property type="entry name" value="Zn_ribbon_DnaG"/>
    <property type="match status" value="1"/>
</dbReference>
<dbReference type="Pfam" id="PF10410">
    <property type="entry name" value="DnaB_bind"/>
    <property type="match status" value="1"/>
</dbReference>
<keyword evidence="1 12" id="KW-0240">DNA-directed RNA polymerase</keyword>
<dbReference type="InterPro" id="IPR034151">
    <property type="entry name" value="TOPRIM_DnaG_bac"/>
</dbReference>
<comment type="function">
    <text evidence="12 13">RNA polymerase that catalyzes the synthesis of short RNA molecules used as primers for DNA polymerase during DNA replication.</text>
</comment>
<evidence type="ECO:0000256" key="12">
    <source>
        <dbReference type="HAMAP-Rule" id="MF_00974"/>
    </source>
</evidence>
<dbReference type="InterPro" id="IPR013264">
    <property type="entry name" value="DNAG_N"/>
</dbReference>
<keyword evidence="11 12" id="KW-0804">Transcription</keyword>
<evidence type="ECO:0000256" key="11">
    <source>
        <dbReference type="ARBA" id="ARBA00023163"/>
    </source>
</evidence>
<dbReference type="InterPro" id="IPR002694">
    <property type="entry name" value="Znf_CHC2"/>
</dbReference>
<dbReference type="GO" id="GO:0006269">
    <property type="term" value="P:DNA replication, synthesis of primer"/>
    <property type="evidence" value="ECO:0007669"/>
    <property type="project" value="UniProtKB-UniRule"/>
</dbReference>
<keyword evidence="8 12" id="KW-0862">Zinc</keyword>
<dbReference type="PIRSF" id="PIRSF002811">
    <property type="entry name" value="DnaG"/>
    <property type="match status" value="1"/>
</dbReference>
<dbReference type="InterPro" id="IPR036185">
    <property type="entry name" value="DNA_heli_DnaB-like_N_sf"/>
</dbReference>
<evidence type="ECO:0000313" key="17">
    <source>
        <dbReference type="Proteomes" id="UP000298347"/>
    </source>
</evidence>
<dbReference type="NCBIfam" id="TIGR01391">
    <property type="entry name" value="dnaG"/>
    <property type="match status" value="1"/>
</dbReference>
<evidence type="ECO:0000256" key="13">
    <source>
        <dbReference type="PIRNR" id="PIRNR002811"/>
    </source>
</evidence>
<evidence type="ECO:0000256" key="6">
    <source>
        <dbReference type="ARBA" id="ARBA00022723"/>
    </source>
</evidence>
<proteinExistence type="inferred from homology"/>
<comment type="cofactor">
    <cofactor evidence="12 13 14">
        <name>Zn(2+)</name>
        <dbReference type="ChEBI" id="CHEBI:29105"/>
    </cofactor>
    <text evidence="12 13 14">Binds 1 zinc ion per monomer.</text>
</comment>
<evidence type="ECO:0000256" key="9">
    <source>
        <dbReference type="ARBA" id="ARBA00022842"/>
    </source>
</evidence>
<dbReference type="InterPro" id="IPR030846">
    <property type="entry name" value="DnaG_bac"/>
</dbReference>
<dbReference type="InterPro" id="IPR016136">
    <property type="entry name" value="DNA_helicase_N/primase_C"/>
</dbReference>
<comment type="domain">
    <text evidence="12">Contains an N-terminal zinc-binding domain, a central core domain that contains the primase activity, and a C-terminal DnaB-binding domain.</text>
</comment>
<comment type="subunit">
    <text evidence="12">Monomer. Interacts with DnaB.</text>
</comment>
<evidence type="ECO:0000256" key="2">
    <source>
        <dbReference type="ARBA" id="ARBA00022515"/>
    </source>
</evidence>
<dbReference type="HAMAP" id="MF_00974">
    <property type="entry name" value="DNA_primase_DnaG"/>
    <property type="match status" value="1"/>
</dbReference>
<dbReference type="Proteomes" id="UP000298347">
    <property type="component" value="Unassembled WGS sequence"/>
</dbReference>
<dbReference type="Gene3D" id="1.10.860.10">
    <property type="entry name" value="DNAb Helicase, Chain A"/>
    <property type="match status" value="1"/>
</dbReference>
<dbReference type="Gene3D" id="3.90.580.10">
    <property type="entry name" value="Zinc finger, CHC2-type domain"/>
    <property type="match status" value="1"/>
</dbReference>
<evidence type="ECO:0000313" key="16">
    <source>
        <dbReference type="EMBL" id="TGA99592.1"/>
    </source>
</evidence>
<dbReference type="FunFam" id="3.90.980.10:FF:000001">
    <property type="entry name" value="DNA primase"/>
    <property type="match status" value="1"/>
</dbReference>
<evidence type="ECO:0000256" key="4">
    <source>
        <dbReference type="ARBA" id="ARBA00022695"/>
    </source>
</evidence>
<dbReference type="GO" id="GO:0005737">
    <property type="term" value="C:cytoplasm"/>
    <property type="evidence" value="ECO:0007669"/>
    <property type="project" value="TreeGrafter"/>
</dbReference>
<organism evidence="16 17">
    <name type="scientific">Sporolactobacillus shoreae</name>
    <dbReference type="NCBI Taxonomy" id="1465501"/>
    <lineage>
        <taxon>Bacteria</taxon>
        <taxon>Bacillati</taxon>
        <taxon>Bacillota</taxon>
        <taxon>Bacilli</taxon>
        <taxon>Bacillales</taxon>
        <taxon>Sporolactobacillaceae</taxon>
        <taxon>Sporolactobacillus</taxon>
    </lineage>
</organism>
<sequence>MQLQQKKIEEIRKSLDIVDIIGEYVQLNKQGKNYSGLCPFHSERTPSFSVSPDKQLYHCFGCGAGGNIFTFIMEIEGMSFPEAAQFLADKARIELGSSFPDSHVGRNGQEQSKKQFTDGMELITKFYHYLLGSAKFGTAGMNYLKERDFNSEMIDRFRIGYAVNSWDAVTSLLQRRNVSMEQMEKAGLIAKRGFDHKYFDRFRNRIIFPIFNMRGQTVAFGGRTLGEEKPKYLNTPESQIFHKGKILYGYHLARQSIRKSNQVVLLEGYVDVVRAHQIGVTHSVASMGTSLTEDQAAALSRMADTIIICYDSDLAGIEASFRAAGMLQGDGKVVKIAKMPEGYDPDDYIRKFGGERFKSDVIGASQTLMTFKMGYFRRKRNLSDEGDRLLYIEDILKEIVTLKRAVERDHYLRLLAEEFSISLDALKRQETQLYKASKRRDETKEREATIAVPGRDRLAPAYEMAERMLLAYMMRSREIADRVRETVGGSFSLNIHQALAAYLYGYYEDGNPPDEGLFIQRIEDPRLQQKAAELSMISMNRQAEEKEIEDCIHQVVKHARESMIAGIVAERKKAEQSGDYNKAAQLLSEIIDTKKQLDTKNAK</sequence>
<dbReference type="SMART" id="SM00493">
    <property type="entry name" value="TOPRIM"/>
    <property type="match status" value="1"/>
</dbReference>
<dbReference type="GO" id="GO:1990077">
    <property type="term" value="C:primosome complex"/>
    <property type="evidence" value="ECO:0007669"/>
    <property type="project" value="UniProtKB-KW"/>
</dbReference>
<dbReference type="GO" id="GO:0003678">
    <property type="term" value="F:DNA helicase activity"/>
    <property type="evidence" value="ECO:0007669"/>
    <property type="project" value="InterPro"/>
</dbReference>
<dbReference type="EMBL" id="SRJD01000003">
    <property type="protein sequence ID" value="TGA99592.1"/>
    <property type="molecule type" value="Genomic_DNA"/>
</dbReference>
<dbReference type="InterPro" id="IPR036977">
    <property type="entry name" value="DNA_primase_Znf_CHC2"/>
</dbReference>
<comment type="catalytic activity">
    <reaction evidence="12">
        <text>ssDNA + n NTP = ssDNA/pppN(pN)n-1 hybrid + (n-1) diphosphate.</text>
        <dbReference type="EC" id="2.7.7.101"/>
    </reaction>
</comment>
<evidence type="ECO:0000256" key="5">
    <source>
        <dbReference type="ARBA" id="ARBA00022705"/>
    </source>
</evidence>
<comment type="caution">
    <text evidence="16">The sequence shown here is derived from an EMBL/GenBank/DDBJ whole genome shotgun (WGS) entry which is preliminary data.</text>
</comment>
<reference evidence="16 17" key="1">
    <citation type="journal article" date="2015" name="Int. J. Syst. Evol. Microbiol.">
        <title>Sporolactobacillus shoreae sp. nov. and Sporolactobacillus spathodeae sp. nov., two spore-forming lactic acid bacteria isolated from tree barks in Thailand.</title>
        <authorList>
            <person name="Thamacharoensuk T."/>
            <person name="Kitahara M."/>
            <person name="Ohkuma M."/>
            <person name="Thongchul N."/>
            <person name="Tanasupawat S."/>
        </authorList>
    </citation>
    <scope>NUCLEOTIDE SEQUENCE [LARGE SCALE GENOMIC DNA]</scope>
    <source>
        <strain evidence="16 17">BK92</strain>
    </source>
</reference>
<dbReference type="InterPro" id="IPR006171">
    <property type="entry name" value="TOPRIM_dom"/>
</dbReference>
<dbReference type="EC" id="2.7.7.101" evidence="12"/>
<dbReference type="CDD" id="cd03364">
    <property type="entry name" value="TOPRIM_DnaG_primases"/>
    <property type="match status" value="1"/>
</dbReference>
<dbReference type="SUPFAM" id="SSF48024">
    <property type="entry name" value="N-terminal domain of DnaB helicase"/>
    <property type="match status" value="1"/>
</dbReference>